<dbReference type="Pfam" id="PF12643">
    <property type="entry name" value="MazG-like"/>
    <property type="match status" value="1"/>
</dbReference>
<accession>A0A934S0T1</accession>
<dbReference type="CDD" id="cd11537">
    <property type="entry name" value="NTP-PPase_RS21-C6_like"/>
    <property type="match status" value="1"/>
</dbReference>
<name>A0A934S0T1_9BACT</name>
<dbReference type="GO" id="GO:0047429">
    <property type="term" value="F:nucleoside triphosphate diphosphatase activity"/>
    <property type="evidence" value="ECO:0007669"/>
    <property type="project" value="InterPro"/>
</dbReference>
<evidence type="ECO:0000256" key="1">
    <source>
        <dbReference type="SAM" id="MobiDB-lite"/>
    </source>
</evidence>
<dbReference type="Gene3D" id="1.10.287.1080">
    <property type="entry name" value="MazG-like"/>
    <property type="match status" value="1"/>
</dbReference>
<sequence>MAPSDSCTTFEQLKREILAFADERDWGQFHTLKNLSVALAGEAAELMEPFQWLEGQQSFDLMDDEAKREAVEDELADVLIYALQFANQGKIDVASAIRRKMGKNARKYPVHASKGNSVKRGVDREDV</sequence>
<evidence type="ECO:0000313" key="2">
    <source>
        <dbReference type="EMBL" id="MBK1880262.1"/>
    </source>
</evidence>
<dbReference type="PANTHER" id="PTHR46523:SF1">
    <property type="entry name" value="DCTP PYROPHOSPHATASE 1"/>
    <property type="match status" value="1"/>
</dbReference>
<keyword evidence="3" id="KW-1185">Reference proteome</keyword>
<dbReference type="PIRSF" id="PIRSF029826">
    <property type="entry name" value="UCP029826_pph"/>
    <property type="match status" value="1"/>
</dbReference>
<dbReference type="SUPFAM" id="SSF101386">
    <property type="entry name" value="all-alpha NTP pyrophosphatases"/>
    <property type="match status" value="1"/>
</dbReference>
<dbReference type="Proteomes" id="UP000617628">
    <property type="component" value="Unassembled WGS sequence"/>
</dbReference>
<organism evidence="2 3">
    <name type="scientific">Pelagicoccus mobilis</name>
    <dbReference type="NCBI Taxonomy" id="415221"/>
    <lineage>
        <taxon>Bacteria</taxon>
        <taxon>Pseudomonadati</taxon>
        <taxon>Verrucomicrobiota</taxon>
        <taxon>Opitutia</taxon>
        <taxon>Puniceicoccales</taxon>
        <taxon>Pelagicoccaceae</taxon>
        <taxon>Pelagicoccus</taxon>
    </lineage>
</organism>
<gene>
    <name evidence="2" type="ORF">JIN87_25485</name>
</gene>
<dbReference type="EMBL" id="JAENIL010000078">
    <property type="protein sequence ID" value="MBK1880262.1"/>
    <property type="molecule type" value="Genomic_DNA"/>
</dbReference>
<feature type="region of interest" description="Disordered" evidence="1">
    <location>
        <begin position="105"/>
        <end position="127"/>
    </location>
</feature>
<dbReference type="RefSeq" id="WP_200359035.1">
    <property type="nucleotide sequence ID" value="NZ_JAENIL010000078.1"/>
</dbReference>
<evidence type="ECO:0000313" key="3">
    <source>
        <dbReference type="Proteomes" id="UP000617628"/>
    </source>
</evidence>
<dbReference type="GO" id="GO:0009143">
    <property type="term" value="P:nucleoside triphosphate catabolic process"/>
    <property type="evidence" value="ECO:0007669"/>
    <property type="project" value="InterPro"/>
</dbReference>
<protein>
    <submittedName>
        <fullName evidence="2">Nucleotide pyrophosphohydrolase</fullName>
    </submittedName>
</protein>
<reference evidence="2" key="1">
    <citation type="submission" date="2021-01" db="EMBL/GenBank/DDBJ databases">
        <title>Modified the classification status of verrucomicrobia.</title>
        <authorList>
            <person name="Feng X."/>
        </authorList>
    </citation>
    <scope>NUCLEOTIDE SEQUENCE</scope>
    <source>
        <strain evidence="2">KCTC 13126</strain>
    </source>
</reference>
<proteinExistence type="predicted"/>
<comment type="caution">
    <text evidence="2">The sequence shown here is derived from an EMBL/GenBank/DDBJ whole genome shotgun (WGS) entry which is preliminary data.</text>
</comment>
<dbReference type="InterPro" id="IPR052555">
    <property type="entry name" value="dCTP_Pyrophosphatase"/>
</dbReference>
<dbReference type="AlphaFoldDB" id="A0A934S0T1"/>
<dbReference type="InterPro" id="IPR025984">
    <property type="entry name" value="DCTPP"/>
</dbReference>
<dbReference type="PANTHER" id="PTHR46523">
    <property type="entry name" value="DCTP PYROPHOSPHATASE 1"/>
    <property type="match status" value="1"/>
</dbReference>